<dbReference type="Proteomes" id="UP000655225">
    <property type="component" value="Unassembled WGS sequence"/>
</dbReference>
<accession>A0A835DC56</accession>
<dbReference type="AlphaFoldDB" id="A0A835DC56"/>
<dbReference type="PANTHER" id="PTHR33417">
    <property type="entry name" value="G-BOX BINDING PROTEIN"/>
    <property type="match status" value="1"/>
</dbReference>
<gene>
    <name evidence="1" type="ORF">HHK36_016678</name>
</gene>
<dbReference type="EMBL" id="JABCRI010000011">
    <property type="protein sequence ID" value="KAF8397756.1"/>
    <property type="molecule type" value="Genomic_DNA"/>
</dbReference>
<sequence>MFRYIFPSLYAIHSTSLPSFISPTSLLCEACLSRWLRPEVYPLFAAVGVAVGICRFSLVHNICINPEGEILGEVSARRTQYYSPASVGGVQIEGLMHHSVQANWERLDPEVGSTKSGGPTCIPVFFEDWNLQIRCFLQEPLSKTRSWIS</sequence>
<protein>
    <submittedName>
        <fullName evidence="1">Uncharacterized protein</fullName>
    </submittedName>
</protein>
<evidence type="ECO:0000313" key="2">
    <source>
        <dbReference type="Proteomes" id="UP000655225"/>
    </source>
</evidence>
<keyword evidence="2" id="KW-1185">Reference proteome</keyword>
<evidence type="ECO:0000313" key="1">
    <source>
        <dbReference type="EMBL" id="KAF8397756.1"/>
    </source>
</evidence>
<dbReference type="OrthoDB" id="202195at2759"/>
<comment type="caution">
    <text evidence="1">The sequence shown here is derived from an EMBL/GenBank/DDBJ whole genome shotgun (WGS) entry which is preliminary data.</text>
</comment>
<dbReference type="Pfam" id="PF06522">
    <property type="entry name" value="B12D"/>
    <property type="match status" value="1"/>
</dbReference>
<dbReference type="InterPro" id="IPR010530">
    <property type="entry name" value="B12D"/>
</dbReference>
<reference evidence="1 2" key="1">
    <citation type="submission" date="2020-04" db="EMBL/GenBank/DDBJ databases">
        <title>Plant Genome Project.</title>
        <authorList>
            <person name="Zhang R.-G."/>
        </authorList>
    </citation>
    <scope>NUCLEOTIDE SEQUENCE [LARGE SCALE GENOMIC DNA]</scope>
    <source>
        <strain evidence="1">YNK0</strain>
        <tissue evidence="1">Leaf</tissue>
    </source>
</reference>
<organism evidence="1 2">
    <name type="scientific">Tetracentron sinense</name>
    <name type="common">Spur-leaf</name>
    <dbReference type="NCBI Taxonomy" id="13715"/>
    <lineage>
        <taxon>Eukaryota</taxon>
        <taxon>Viridiplantae</taxon>
        <taxon>Streptophyta</taxon>
        <taxon>Embryophyta</taxon>
        <taxon>Tracheophyta</taxon>
        <taxon>Spermatophyta</taxon>
        <taxon>Magnoliopsida</taxon>
        <taxon>Trochodendrales</taxon>
        <taxon>Trochodendraceae</taxon>
        <taxon>Tetracentron</taxon>
    </lineage>
</organism>
<proteinExistence type="predicted"/>
<name>A0A835DC56_TETSI</name>